<dbReference type="SUPFAM" id="SSF141000">
    <property type="entry name" value="Glu-tRNAGln amidotransferase C subunit"/>
    <property type="match status" value="1"/>
</dbReference>
<dbReference type="NCBIfam" id="TIGR00135">
    <property type="entry name" value="gatC"/>
    <property type="match status" value="1"/>
</dbReference>
<evidence type="ECO:0000313" key="8">
    <source>
        <dbReference type="Proteomes" id="UP000886878"/>
    </source>
</evidence>
<dbReference type="GO" id="GO:0050567">
    <property type="term" value="F:glutaminyl-tRNA synthase (glutamine-hydrolyzing) activity"/>
    <property type="evidence" value="ECO:0007669"/>
    <property type="project" value="UniProtKB-UniRule"/>
</dbReference>
<dbReference type="InterPro" id="IPR036113">
    <property type="entry name" value="Asp/Glu-ADT_sf_sub_c"/>
</dbReference>
<evidence type="ECO:0000256" key="3">
    <source>
        <dbReference type="ARBA" id="ARBA00024799"/>
    </source>
</evidence>
<comment type="catalytic activity">
    <reaction evidence="4 6">
        <text>L-aspartyl-tRNA(Asn) + L-glutamine + ATP + H2O = L-asparaginyl-tRNA(Asn) + L-glutamate + ADP + phosphate + 2 H(+)</text>
        <dbReference type="Rhea" id="RHEA:14513"/>
        <dbReference type="Rhea" id="RHEA-COMP:9674"/>
        <dbReference type="Rhea" id="RHEA-COMP:9677"/>
        <dbReference type="ChEBI" id="CHEBI:15377"/>
        <dbReference type="ChEBI" id="CHEBI:15378"/>
        <dbReference type="ChEBI" id="CHEBI:29985"/>
        <dbReference type="ChEBI" id="CHEBI:30616"/>
        <dbReference type="ChEBI" id="CHEBI:43474"/>
        <dbReference type="ChEBI" id="CHEBI:58359"/>
        <dbReference type="ChEBI" id="CHEBI:78515"/>
        <dbReference type="ChEBI" id="CHEBI:78516"/>
        <dbReference type="ChEBI" id="CHEBI:456216"/>
    </reaction>
</comment>
<gene>
    <name evidence="6 7" type="primary">gatC</name>
    <name evidence="7" type="ORF">H9876_03015</name>
</gene>
<dbReference type="Gene3D" id="1.10.20.60">
    <property type="entry name" value="Glu-tRNAGln amidotransferase C subunit, N-terminal domain"/>
    <property type="match status" value="1"/>
</dbReference>
<dbReference type="InterPro" id="IPR003837">
    <property type="entry name" value="GatC"/>
</dbReference>
<reference evidence="7" key="1">
    <citation type="journal article" date="2021" name="PeerJ">
        <title>Extensive microbial diversity within the chicken gut microbiome revealed by metagenomics and culture.</title>
        <authorList>
            <person name="Gilroy R."/>
            <person name="Ravi A."/>
            <person name="Getino M."/>
            <person name="Pursley I."/>
            <person name="Horton D.L."/>
            <person name="Alikhan N.F."/>
            <person name="Baker D."/>
            <person name="Gharbi K."/>
            <person name="Hall N."/>
            <person name="Watson M."/>
            <person name="Adriaenssens E.M."/>
            <person name="Foster-Nyarko E."/>
            <person name="Jarju S."/>
            <person name="Secka A."/>
            <person name="Antonio M."/>
            <person name="Oren A."/>
            <person name="Chaudhuri R.R."/>
            <person name="La Ragione R."/>
            <person name="Hildebrand F."/>
            <person name="Pallen M.J."/>
        </authorList>
    </citation>
    <scope>NUCLEOTIDE SEQUENCE</scope>
    <source>
        <strain evidence="7">ChiHejej3B27-2180</strain>
    </source>
</reference>
<evidence type="ECO:0000256" key="5">
    <source>
        <dbReference type="ARBA" id="ARBA00047913"/>
    </source>
</evidence>
<organism evidence="7 8">
    <name type="scientific">Candidatus Limosilactobacillus merdipullorum</name>
    <dbReference type="NCBI Taxonomy" id="2838653"/>
    <lineage>
        <taxon>Bacteria</taxon>
        <taxon>Bacillati</taxon>
        <taxon>Bacillota</taxon>
        <taxon>Bacilli</taxon>
        <taxon>Lactobacillales</taxon>
        <taxon>Lactobacillaceae</taxon>
        <taxon>Limosilactobacillus</taxon>
    </lineage>
</organism>
<evidence type="ECO:0000256" key="2">
    <source>
        <dbReference type="ARBA" id="ARBA00011123"/>
    </source>
</evidence>
<sequence length="105" mass="11632">MANQINEEQVKHVAALAKLEFSDQELPKFTKQLDDIMDLFAQLQKVDTDDVEPMVSPTDLVNVMRDDKAEHASARQIRRMLDNAPDAAAGLIKVPAIIDESGDGE</sequence>
<evidence type="ECO:0000313" key="7">
    <source>
        <dbReference type="EMBL" id="HIW70337.1"/>
    </source>
</evidence>
<keyword evidence="6" id="KW-0648">Protein biosynthesis</keyword>
<dbReference type="GO" id="GO:0006450">
    <property type="term" value="P:regulation of translational fidelity"/>
    <property type="evidence" value="ECO:0007669"/>
    <property type="project" value="InterPro"/>
</dbReference>
<keyword evidence="6" id="KW-0067">ATP-binding</keyword>
<keyword evidence="6" id="KW-0436">Ligase</keyword>
<dbReference type="EMBL" id="DXGK01000057">
    <property type="protein sequence ID" value="HIW70337.1"/>
    <property type="molecule type" value="Genomic_DNA"/>
</dbReference>
<comment type="similarity">
    <text evidence="1 6">Belongs to the GatC family.</text>
</comment>
<dbReference type="EC" id="6.3.5.-" evidence="6"/>
<comment type="catalytic activity">
    <reaction evidence="5 6">
        <text>L-glutamyl-tRNA(Gln) + L-glutamine + ATP + H2O = L-glutaminyl-tRNA(Gln) + L-glutamate + ADP + phosphate + H(+)</text>
        <dbReference type="Rhea" id="RHEA:17521"/>
        <dbReference type="Rhea" id="RHEA-COMP:9681"/>
        <dbReference type="Rhea" id="RHEA-COMP:9684"/>
        <dbReference type="ChEBI" id="CHEBI:15377"/>
        <dbReference type="ChEBI" id="CHEBI:15378"/>
        <dbReference type="ChEBI" id="CHEBI:29985"/>
        <dbReference type="ChEBI" id="CHEBI:30616"/>
        <dbReference type="ChEBI" id="CHEBI:43474"/>
        <dbReference type="ChEBI" id="CHEBI:58359"/>
        <dbReference type="ChEBI" id="CHEBI:78520"/>
        <dbReference type="ChEBI" id="CHEBI:78521"/>
        <dbReference type="ChEBI" id="CHEBI:456216"/>
    </reaction>
</comment>
<reference evidence="7" key="2">
    <citation type="submission" date="2021-04" db="EMBL/GenBank/DDBJ databases">
        <authorList>
            <person name="Gilroy R."/>
        </authorList>
    </citation>
    <scope>NUCLEOTIDE SEQUENCE</scope>
    <source>
        <strain evidence="7">ChiHejej3B27-2180</strain>
    </source>
</reference>
<dbReference type="PANTHER" id="PTHR15004:SF0">
    <property type="entry name" value="GLUTAMYL-TRNA(GLN) AMIDOTRANSFERASE SUBUNIT C, MITOCHONDRIAL"/>
    <property type="match status" value="1"/>
</dbReference>
<proteinExistence type="inferred from homology"/>
<dbReference type="PANTHER" id="PTHR15004">
    <property type="entry name" value="GLUTAMYL-TRNA(GLN) AMIDOTRANSFERASE SUBUNIT C, MITOCHONDRIAL"/>
    <property type="match status" value="1"/>
</dbReference>
<dbReference type="Pfam" id="PF02686">
    <property type="entry name" value="GatC"/>
    <property type="match status" value="1"/>
</dbReference>
<protein>
    <recommendedName>
        <fullName evidence="6">Aspartyl/glutamyl-tRNA(Asn/Gln) amidotransferase subunit C</fullName>
        <shortName evidence="6">Asp/Glu-ADT subunit C</shortName>
        <ecNumber evidence="6">6.3.5.-</ecNumber>
    </recommendedName>
</protein>
<evidence type="ECO:0000256" key="1">
    <source>
        <dbReference type="ARBA" id="ARBA00010757"/>
    </source>
</evidence>
<evidence type="ECO:0000256" key="4">
    <source>
        <dbReference type="ARBA" id="ARBA00047380"/>
    </source>
</evidence>
<evidence type="ECO:0000256" key="6">
    <source>
        <dbReference type="HAMAP-Rule" id="MF_00122"/>
    </source>
</evidence>
<comment type="subunit">
    <text evidence="2 6">Heterotrimer of A, B and C subunits.</text>
</comment>
<dbReference type="AlphaFoldDB" id="A0A9D1QNC5"/>
<dbReference type="GO" id="GO:0005524">
    <property type="term" value="F:ATP binding"/>
    <property type="evidence" value="ECO:0007669"/>
    <property type="project" value="UniProtKB-KW"/>
</dbReference>
<dbReference type="GO" id="GO:0070681">
    <property type="term" value="P:glutaminyl-tRNAGln biosynthesis via transamidation"/>
    <property type="evidence" value="ECO:0007669"/>
    <property type="project" value="TreeGrafter"/>
</dbReference>
<accession>A0A9D1QNC5</accession>
<keyword evidence="6" id="KW-0547">Nucleotide-binding</keyword>
<comment type="caution">
    <text evidence="7">The sequence shown here is derived from an EMBL/GenBank/DDBJ whole genome shotgun (WGS) entry which is preliminary data.</text>
</comment>
<dbReference type="GO" id="GO:0006412">
    <property type="term" value="P:translation"/>
    <property type="evidence" value="ECO:0007669"/>
    <property type="project" value="UniProtKB-UniRule"/>
</dbReference>
<dbReference type="HAMAP" id="MF_00122">
    <property type="entry name" value="GatC"/>
    <property type="match status" value="1"/>
</dbReference>
<comment type="function">
    <text evidence="3 6">Allows the formation of correctly charged Asn-tRNA(Asn) or Gln-tRNA(Gln) through the transamidation of misacylated Asp-tRNA(Asn) or Glu-tRNA(Gln) in organisms which lack either or both of asparaginyl-tRNA or glutaminyl-tRNA synthetases. The reaction takes place in the presence of glutamine and ATP through an activated phospho-Asp-tRNA(Asn) or phospho-Glu-tRNA(Gln).</text>
</comment>
<dbReference type="Proteomes" id="UP000886878">
    <property type="component" value="Unassembled WGS sequence"/>
</dbReference>
<name>A0A9D1QNC5_9LACO</name>